<protein>
    <submittedName>
        <fullName evidence="4">Fumarylacetoacetate hydrolase family protein</fullName>
    </submittedName>
</protein>
<dbReference type="Gene3D" id="3.90.850.10">
    <property type="entry name" value="Fumarylacetoacetase-like, C-terminal domain"/>
    <property type="match status" value="1"/>
</dbReference>
<reference evidence="4" key="1">
    <citation type="submission" date="2022-01" db="EMBL/GenBank/DDBJ databases">
        <title>Antribacter sp. nov., isolated from Guizhou of China.</title>
        <authorList>
            <person name="Chengliang C."/>
            <person name="Ya Z."/>
        </authorList>
    </citation>
    <scope>NUCLEOTIDE SEQUENCE</scope>
    <source>
        <strain evidence="4">KLBMP 9083</strain>
    </source>
</reference>
<dbReference type="Pfam" id="PF01557">
    <property type="entry name" value="FAA_hydrolase"/>
    <property type="match status" value="1"/>
</dbReference>
<evidence type="ECO:0000256" key="2">
    <source>
        <dbReference type="ARBA" id="ARBA00022723"/>
    </source>
</evidence>
<organism evidence="4 5">
    <name type="scientific">Antribacter soli</name>
    <dbReference type="NCBI Taxonomy" id="2910976"/>
    <lineage>
        <taxon>Bacteria</taxon>
        <taxon>Bacillati</taxon>
        <taxon>Actinomycetota</taxon>
        <taxon>Actinomycetes</taxon>
        <taxon>Micrococcales</taxon>
        <taxon>Promicromonosporaceae</taxon>
        <taxon>Antribacter</taxon>
    </lineage>
</organism>
<evidence type="ECO:0000313" key="5">
    <source>
        <dbReference type="Proteomes" id="UP001165405"/>
    </source>
</evidence>
<name>A0AA41QEE0_9MICO</name>
<comment type="caution">
    <text evidence="4">The sequence shown here is derived from an EMBL/GenBank/DDBJ whole genome shotgun (WGS) entry which is preliminary data.</text>
</comment>
<keyword evidence="2" id="KW-0479">Metal-binding</keyword>
<dbReference type="InterPro" id="IPR051121">
    <property type="entry name" value="FAH"/>
</dbReference>
<evidence type="ECO:0000256" key="1">
    <source>
        <dbReference type="ARBA" id="ARBA00010211"/>
    </source>
</evidence>
<comment type="similarity">
    <text evidence="1">Belongs to the FAH family.</text>
</comment>
<proteinExistence type="inferred from homology"/>
<keyword evidence="5" id="KW-1185">Reference proteome</keyword>
<keyword evidence="4" id="KW-0378">Hydrolase</keyword>
<dbReference type="EMBL" id="JAKGSG010000025">
    <property type="protein sequence ID" value="MCF4121086.1"/>
    <property type="molecule type" value="Genomic_DNA"/>
</dbReference>
<dbReference type="InterPro" id="IPR036663">
    <property type="entry name" value="Fumarylacetoacetase_C_sf"/>
</dbReference>
<evidence type="ECO:0000259" key="3">
    <source>
        <dbReference type="Pfam" id="PF01557"/>
    </source>
</evidence>
<sequence>MTDLAPWALGQLSSDDGSFVGVVVGAAVRDLRADAEHFPGVDLTARTATRGLLETWDTARPVLEHLATERDTGRWHPLDDLRVLAPLQPRQILQAGANYRKHVIDLAVSHADIANGRTEDEVREQTAAMMDARRAEGIPYFFIGLPSAITGPYDDVTLPGYSDRHDWELELAAVIGRETFRVGPEAALDHVAAFVVVNDLTTRDLVFRRDMPEIGTDWFRSKNAPGFLPLGPWLVSSAFVPDPQSVHLTLTLNGQVMQDESAADMLFTVAELVSAASQTTPLLPGDLVLTGSPAGNGAHWGRLLRDGDVMESTITGLGTQRTRVVAEASRA</sequence>
<dbReference type="InterPro" id="IPR011234">
    <property type="entry name" value="Fumarylacetoacetase-like_C"/>
</dbReference>
<dbReference type="GO" id="GO:0046872">
    <property type="term" value="F:metal ion binding"/>
    <property type="evidence" value="ECO:0007669"/>
    <property type="project" value="UniProtKB-KW"/>
</dbReference>
<dbReference type="RefSeq" id="WP_236088858.1">
    <property type="nucleotide sequence ID" value="NZ_JAKGSG010000025.1"/>
</dbReference>
<gene>
    <name evidence="4" type="ORF">L1785_08835</name>
</gene>
<evidence type="ECO:0000313" key="4">
    <source>
        <dbReference type="EMBL" id="MCF4121086.1"/>
    </source>
</evidence>
<feature type="domain" description="Fumarylacetoacetase-like C-terminal" evidence="3">
    <location>
        <begin position="93"/>
        <end position="325"/>
    </location>
</feature>
<dbReference type="PANTHER" id="PTHR42796:SF4">
    <property type="entry name" value="FUMARYLACETOACETATE HYDROLASE DOMAIN-CONTAINING PROTEIN 2A"/>
    <property type="match status" value="1"/>
</dbReference>
<dbReference type="GO" id="GO:0044281">
    <property type="term" value="P:small molecule metabolic process"/>
    <property type="evidence" value="ECO:0007669"/>
    <property type="project" value="UniProtKB-ARBA"/>
</dbReference>
<dbReference type="SUPFAM" id="SSF56529">
    <property type="entry name" value="FAH"/>
    <property type="match status" value="1"/>
</dbReference>
<accession>A0AA41QEE0</accession>
<dbReference type="PANTHER" id="PTHR42796">
    <property type="entry name" value="FUMARYLACETOACETATE HYDROLASE DOMAIN-CONTAINING PROTEIN 2A-RELATED"/>
    <property type="match status" value="1"/>
</dbReference>
<dbReference type="AlphaFoldDB" id="A0AA41QEE0"/>
<dbReference type="GO" id="GO:0016787">
    <property type="term" value="F:hydrolase activity"/>
    <property type="evidence" value="ECO:0007669"/>
    <property type="project" value="UniProtKB-KW"/>
</dbReference>
<dbReference type="Proteomes" id="UP001165405">
    <property type="component" value="Unassembled WGS sequence"/>
</dbReference>